<accession>A0A0C9R769</accession>
<name>A0A0C9R769_CONTD</name>
<evidence type="ECO:0000256" key="1">
    <source>
        <dbReference type="SAM" id="SignalP"/>
    </source>
</evidence>
<dbReference type="AlphaFoldDB" id="A0A0C9R769"/>
<organism evidence="2">
    <name type="scientific">Conus tribblei</name>
    <name type="common">Tribble's cone</name>
    <name type="synonym">Splinoconus tribblei</name>
    <dbReference type="NCBI Taxonomy" id="101761"/>
    <lineage>
        <taxon>Eukaryota</taxon>
        <taxon>Metazoa</taxon>
        <taxon>Spiralia</taxon>
        <taxon>Lophotrochozoa</taxon>
        <taxon>Mollusca</taxon>
        <taxon>Gastropoda</taxon>
        <taxon>Caenogastropoda</taxon>
        <taxon>Neogastropoda</taxon>
        <taxon>Conoidea</taxon>
        <taxon>Conidae</taxon>
        <taxon>Conus</taxon>
        <taxon>Splinoconus</taxon>
    </lineage>
</organism>
<dbReference type="EMBL" id="GCJM01000028">
    <property type="protein sequence ID" value="JAG92850.1"/>
    <property type="molecule type" value="Transcribed_RNA"/>
</dbReference>
<keyword evidence="1" id="KW-0732">Signal</keyword>
<feature type="signal peptide" evidence="1">
    <location>
        <begin position="1"/>
        <end position="21"/>
    </location>
</feature>
<proteinExistence type="predicted"/>
<reference evidence="2" key="1">
    <citation type="journal article" date="2015" name="Mar. Biotechnol.">
        <title>High conopeptide diversity in Conus tribblei revealed through analysis of venom duct transcriptome using two high-throughput sequencing platforms.</title>
        <authorList>
            <person name="Barghi N."/>
            <person name="Concepcion G.P."/>
            <person name="Olivera B.M."/>
            <person name="Lluisma A.O."/>
        </authorList>
    </citation>
    <scope>NUCLEOTIDE SEQUENCE</scope>
    <source>
        <tissue evidence="2">Venom duct</tissue>
    </source>
</reference>
<feature type="chain" id="PRO_5002202135" evidence="1">
    <location>
        <begin position="22"/>
        <end position="186"/>
    </location>
</feature>
<protein>
    <submittedName>
        <fullName evidence="2">Ctr_135_N conopeptide</fullName>
    </submittedName>
</protein>
<evidence type="ECO:0000313" key="2">
    <source>
        <dbReference type="EMBL" id="JAG92850.1"/>
    </source>
</evidence>
<sequence>MNMWMTISMFAVVATAATVVGSTPLEERQPRDCCHSIFYECAAEECSFTDDLLCAEMCWDAATDVCGGDPDSGFCPSFFGCFKDCVFTESGPHFRCYELCKMGQRPWDCCHSVFYECAGEACSFTDDPDCPEMCYLDAATDVCGGDPDFGCCPSFFDCFMDCVFMESGPHFGCYELCKTVPCWLDK</sequence>